<keyword evidence="5 7" id="KW-1133">Transmembrane helix</keyword>
<evidence type="ECO:0000256" key="5">
    <source>
        <dbReference type="ARBA" id="ARBA00022989"/>
    </source>
</evidence>
<evidence type="ECO:0000256" key="6">
    <source>
        <dbReference type="ARBA" id="ARBA00023136"/>
    </source>
</evidence>
<dbReference type="InterPro" id="IPR011527">
    <property type="entry name" value="ABC1_TM_dom"/>
</dbReference>
<dbReference type="EMBL" id="JBEPMX010000010">
    <property type="protein sequence ID" value="MET3683873.1"/>
    <property type="molecule type" value="Genomic_DNA"/>
</dbReference>
<dbReference type="CDD" id="cd18548">
    <property type="entry name" value="ABC_6TM_Tm287_like"/>
    <property type="match status" value="1"/>
</dbReference>
<gene>
    <name evidence="10" type="ORF">ABID56_001989</name>
</gene>
<comment type="caution">
    <text evidence="10">The sequence shown here is derived from an EMBL/GenBank/DDBJ whole genome shotgun (WGS) entry which is preliminary data.</text>
</comment>
<evidence type="ECO:0000256" key="7">
    <source>
        <dbReference type="SAM" id="Phobius"/>
    </source>
</evidence>
<feature type="domain" description="ABC transmembrane type-1" evidence="9">
    <location>
        <begin position="21"/>
        <end position="298"/>
    </location>
</feature>
<dbReference type="Gene3D" id="3.40.50.300">
    <property type="entry name" value="P-loop containing nucleotide triphosphate hydrolases"/>
    <property type="match status" value="1"/>
</dbReference>
<dbReference type="InterPro" id="IPR003439">
    <property type="entry name" value="ABC_transporter-like_ATP-bd"/>
</dbReference>
<sequence>MKYILSYVKPYYFHMIIAWSLMLIELTVELLLPFFLGKMIDNGILAQDLSVVIYWGLIMIGLAILSFAAGIGNSFYSSHVTYQFGYDIRGQLFQKVQAFSFKNLNDHPTSSLITRFTNDVRQVQSGLFLALRIMFRAPLLVIGGVTMSFIVNWRIAIVFLVSIPILILLLGLIVKFSSRLFTQVQAYLDRVNRVMQENLSGIRLIKAFLRRDHEQKRFVQANTNLMNETKTALRVIETSSPVLLLVMNMSLLFILWFGYGEINQNNAEVGGVVSIINYALRVSMAMNMFGFLTRAFARAKASSERLRDVFITDIDLLESHEADDSLRVSSGDIAFDNVSFKYPNNSTYVLEDINVEIQPQEQVAIIGATGSGKSTLFQLIPRLYDVQQGAVYVGGHDVRDYTFDQLRQSIGYAPQDPLLFTGSIKDNIAWGKNGASQNDIERSAKDAQIHNTIKSLQHGYDTTIGQKGVNLSGGQKQRISIARALIREPNILMLDDSTSALDLITEANLLEAINQYDCTTLIVTQKITTAMNADRILLLDEGKLHATGTHDELLKQSTLYQQIVESQFGKEEHNES</sequence>
<dbReference type="PROSITE" id="PS00211">
    <property type="entry name" value="ABC_TRANSPORTER_1"/>
    <property type="match status" value="1"/>
</dbReference>
<dbReference type="InterPro" id="IPR003593">
    <property type="entry name" value="AAA+_ATPase"/>
</dbReference>
<dbReference type="Pfam" id="PF00005">
    <property type="entry name" value="ABC_tran"/>
    <property type="match status" value="1"/>
</dbReference>
<organism evidence="10 11">
    <name type="scientific">Alkalibacillus flavidus</name>
    <dbReference type="NCBI Taxonomy" id="546021"/>
    <lineage>
        <taxon>Bacteria</taxon>
        <taxon>Bacillati</taxon>
        <taxon>Bacillota</taxon>
        <taxon>Bacilli</taxon>
        <taxon>Bacillales</taxon>
        <taxon>Bacillaceae</taxon>
        <taxon>Alkalibacillus</taxon>
    </lineage>
</organism>
<evidence type="ECO:0000259" key="9">
    <source>
        <dbReference type="PROSITE" id="PS50929"/>
    </source>
</evidence>
<dbReference type="PANTHER" id="PTHR43394:SF1">
    <property type="entry name" value="ATP-BINDING CASSETTE SUB-FAMILY B MEMBER 10, MITOCHONDRIAL"/>
    <property type="match status" value="1"/>
</dbReference>
<dbReference type="SUPFAM" id="SSF90123">
    <property type="entry name" value="ABC transporter transmembrane region"/>
    <property type="match status" value="1"/>
</dbReference>
<keyword evidence="11" id="KW-1185">Reference proteome</keyword>
<feature type="transmembrane region" description="Helical" evidence="7">
    <location>
        <begin position="52"/>
        <end position="76"/>
    </location>
</feature>
<feature type="transmembrane region" description="Helical" evidence="7">
    <location>
        <begin position="12"/>
        <end position="32"/>
    </location>
</feature>
<evidence type="ECO:0000259" key="8">
    <source>
        <dbReference type="PROSITE" id="PS50893"/>
    </source>
</evidence>
<keyword evidence="2 7" id="KW-0812">Transmembrane</keyword>
<protein>
    <submittedName>
        <fullName evidence="10">ATP-binding cassette subfamily B protein</fullName>
    </submittedName>
</protein>
<dbReference type="PROSITE" id="PS50929">
    <property type="entry name" value="ABC_TM1F"/>
    <property type="match status" value="1"/>
</dbReference>
<keyword evidence="6 7" id="KW-0472">Membrane</keyword>
<dbReference type="PANTHER" id="PTHR43394">
    <property type="entry name" value="ATP-DEPENDENT PERMEASE MDL1, MITOCHONDRIAL"/>
    <property type="match status" value="1"/>
</dbReference>
<proteinExistence type="predicted"/>
<evidence type="ECO:0000313" key="10">
    <source>
        <dbReference type="EMBL" id="MET3683873.1"/>
    </source>
</evidence>
<dbReference type="InterPro" id="IPR039421">
    <property type="entry name" value="Type_1_exporter"/>
</dbReference>
<evidence type="ECO:0000256" key="2">
    <source>
        <dbReference type="ARBA" id="ARBA00022692"/>
    </source>
</evidence>
<reference evidence="10 11" key="1">
    <citation type="submission" date="2024-06" db="EMBL/GenBank/DDBJ databases">
        <title>Genomic Encyclopedia of Type Strains, Phase IV (KMG-IV): sequencing the most valuable type-strain genomes for metagenomic binning, comparative biology and taxonomic classification.</title>
        <authorList>
            <person name="Goeker M."/>
        </authorList>
    </citation>
    <scope>NUCLEOTIDE SEQUENCE [LARGE SCALE GENOMIC DNA]</scope>
    <source>
        <strain evidence="10 11">DSM 23520</strain>
    </source>
</reference>
<dbReference type="SUPFAM" id="SSF52540">
    <property type="entry name" value="P-loop containing nucleoside triphosphate hydrolases"/>
    <property type="match status" value="1"/>
</dbReference>
<comment type="subcellular location">
    <subcellularLocation>
        <location evidence="1">Cell membrane</location>
        <topology evidence="1">Multi-pass membrane protein</topology>
    </subcellularLocation>
</comment>
<name>A0ABV2KW99_9BACI</name>
<evidence type="ECO:0000313" key="11">
    <source>
        <dbReference type="Proteomes" id="UP001549167"/>
    </source>
</evidence>
<dbReference type="Proteomes" id="UP001549167">
    <property type="component" value="Unassembled WGS sequence"/>
</dbReference>
<dbReference type="InterPro" id="IPR036640">
    <property type="entry name" value="ABC1_TM_sf"/>
</dbReference>
<keyword evidence="3" id="KW-0547">Nucleotide-binding</keyword>
<feature type="transmembrane region" description="Helical" evidence="7">
    <location>
        <begin position="242"/>
        <end position="259"/>
    </location>
</feature>
<dbReference type="PROSITE" id="PS50893">
    <property type="entry name" value="ABC_TRANSPORTER_2"/>
    <property type="match status" value="1"/>
</dbReference>
<dbReference type="Gene3D" id="1.20.1560.10">
    <property type="entry name" value="ABC transporter type 1, transmembrane domain"/>
    <property type="match status" value="1"/>
</dbReference>
<dbReference type="InterPro" id="IPR027417">
    <property type="entry name" value="P-loop_NTPase"/>
</dbReference>
<evidence type="ECO:0000256" key="3">
    <source>
        <dbReference type="ARBA" id="ARBA00022741"/>
    </source>
</evidence>
<accession>A0ABV2KW99</accession>
<dbReference type="Pfam" id="PF00664">
    <property type="entry name" value="ABC_membrane"/>
    <property type="match status" value="1"/>
</dbReference>
<feature type="transmembrane region" description="Helical" evidence="7">
    <location>
        <begin position="155"/>
        <end position="174"/>
    </location>
</feature>
<dbReference type="SMART" id="SM00382">
    <property type="entry name" value="AAA"/>
    <property type="match status" value="1"/>
</dbReference>
<dbReference type="GO" id="GO:0005524">
    <property type="term" value="F:ATP binding"/>
    <property type="evidence" value="ECO:0007669"/>
    <property type="project" value="UniProtKB-KW"/>
</dbReference>
<feature type="transmembrane region" description="Helical" evidence="7">
    <location>
        <begin position="129"/>
        <end position="149"/>
    </location>
</feature>
<dbReference type="RefSeq" id="WP_354220688.1">
    <property type="nucleotide sequence ID" value="NZ_JBEPMX010000010.1"/>
</dbReference>
<feature type="transmembrane region" description="Helical" evidence="7">
    <location>
        <begin position="279"/>
        <end position="297"/>
    </location>
</feature>
<feature type="domain" description="ABC transporter" evidence="8">
    <location>
        <begin position="333"/>
        <end position="566"/>
    </location>
</feature>
<evidence type="ECO:0000256" key="1">
    <source>
        <dbReference type="ARBA" id="ARBA00004651"/>
    </source>
</evidence>
<dbReference type="InterPro" id="IPR017871">
    <property type="entry name" value="ABC_transporter-like_CS"/>
</dbReference>
<evidence type="ECO:0000256" key="4">
    <source>
        <dbReference type="ARBA" id="ARBA00022840"/>
    </source>
</evidence>
<keyword evidence="4 10" id="KW-0067">ATP-binding</keyword>